<dbReference type="EMBL" id="CAJNIZ010008349">
    <property type="protein sequence ID" value="CAE7266443.1"/>
    <property type="molecule type" value="Genomic_DNA"/>
</dbReference>
<gene>
    <name evidence="2" type="primary">galc</name>
    <name evidence="2" type="ORF">SPIL2461_LOCUS5765</name>
</gene>
<evidence type="ECO:0000256" key="1">
    <source>
        <dbReference type="SAM" id="MobiDB-lite"/>
    </source>
</evidence>
<sequence>MALELFADLKQATDEGVKVAKSLPFLADAPPTAGKVVPRPLSGYAVTTAFSGETSGWVDEEVQSLSFAFYLFPMMQWLGEKSGTFLINVSDPTASWQVPVPAGTYFMAVVARDHLGAVSAAYAPGPIVEASSLDASAALSVLDTALADGDPLALLGLLDALRSVDIASNGAEGEEVRQKQFEALLAAAASLEADTSSLAKFGSVVSQLLRSDGSGAKAEEADSASLALDKVLEAALAAAGVDEVAGSALLAGIAAVGDSYAAAQSGQSLAASWARAAKLEVMTSKLGSAALEATALGRGTRLQALSKGRGLEITVQKEDLDSTRSGGMSSSSLQIPGAVISGFSDQRRRLAECATLAIQETDFILSNPFAYLNKSQGINKHVWFNATVKIVEIKQCGAIRLQSGLEPPISMILPLPEAPMPPPDGSVYQASCARLDPLEQVWSTDAMSWSVSEAETIECFSSASAGAFTAVYLPVAISQSPAASPNMGFVVGTSIASVCVVALCAVFAWQAHAGNVKVNIPSDACRWMSEPFQPKKSRIRPAPIEMPSGPSSIPKLAWQKSGLSALSGRLSPKHLQSEEGFWEWAKELVGSPTGRGSIPTLPHSRSLNFGCLSPASPASPASASSRPRITRAKSVPNITSTFATRELPQHSADAKEHFAEWSKDLRERHEQEAEASKLIILPHPPRSARSVHAGSKAAGPHLLPSGLMSQSTPQLPWPHFPPSSPCEEKEEYFKSLEQERAAYRRRLLTATWFVHELRDIVGLGVPMLPDSPPSHRAPTPPPPPPKRSNTLAPKPPPHPPPNSRFLNASPPPQIEDAEHVEVRVDQAFVDWARDFALPSHAKASPPPPPLPRAWHPGRPQSPPVPLRQAPAPASGDPHEQNQFSSLRSAACPVTSGLPTASAPLMPSFFTDQPRAPLVPPPAMEPLSAVSQRAHPALHRDSQQDSPGGADADLSEGTTPEGGCSPSDASSTLE</sequence>
<keyword evidence="3" id="KW-1185">Reference proteome</keyword>
<comment type="caution">
    <text evidence="2">The sequence shown here is derived from an EMBL/GenBank/DDBJ whole genome shotgun (WGS) entry which is preliminary data.</text>
</comment>
<feature type="region of interest" description="Disordered" evidence="1">
    <location>
        <begin position="839"/>
        <end position="973"/>
    </location>
</feature>
<evidence type="ECO:0000313" key="2">
    <source>
        <dbReference type="EMBL" id="CAE7266443.1"/>
    </source>
</evidence>
<accession>A0A812MUE5</accession>
<organism evidence="2 3">
    <name type="scientific">Symbiodinium pilosum</name>
    <name type="common">Dinoflagellate</name>
    <dbReference type="NCBI Taxonomy" id="2952"/>
    <lineage>
        <taxon>Eukaryota</taxon>
        <taxon>Sar</taxon>
        <taxon>Alveolata</taxon>
        <taxon>Dinophyceae</taxon>
        <taxon>Suessiales</taxon>
        <taxon>Symbiodiniaceae</taxon>
        <taxon>Symbiodinium</taxon>
    </lineage>
</organism>
<proteinExistence type="predicted"/>
<feature type="compositionally biased region" description="Pro residues" evidence="1">
    <location>
        <begin position="793"/>
        <end position="802"/>
    </location>
</feature>
<dbReference type="Proteomes" id="UP000649617">
    <property type="component" value="Unassembled WGS sequence"/>
</dbReference>
<evidence type="ECO:0000313" key="3">
    <source>
        <dbReference type="Proteomes" id="UP000649617"/>
    </source>
</evidence>
<name>A0A812MUE5_SYMPI</name>
<reference evidence="2" key="1">
    <citation type="submission" date="2021-02" db="EMBL/GenBank/DDBJ databases">
        <authorList>
            <person name="Dougan E. K."/>
            <person name="Rhodes N."/>
            <person name="Thang M."/>
            <person name="Chan C."/>
        </authorList>
    </citation>
    <scope>NUCLEOTIDE SEQUENCE</scope>
</reference>
<feature type="region of interest" description="Disordered" evidence="1">
    <location>
        <begin position="768"/>
        <end position="812"/>
    </location>
</feature>
<dbReference type="AlphaFoldDB" id="A0A812MUE5"/>
<dbReference type="OrthoDB" id="10624256at2759"/>
<protein>
    <submittedName>
        <fullName evidence="2">Galc protein</fullName>
    </submittedName>
</protein>